<proteinExistence type="predicted"/>
<sequence>MLIESSEVKMAGVPVASFDDPALYFLSIGYSWKNQ</sequence>
<organism evidence="1 2">
    <name type="scientific">Vibrio campbellii (strain ATCC BAA-1116)</name>
    <dbReference type="NCBI Taxonomy" id="2902295"/>
    <lineage>
        <taxon>Bacteria</taxon>
        <taxon>Pseudomonadati</taxon>
        <taxon>Pseudomonadota</taxon>
        <taxon>Gammaproteobacteria</taxon>
        <taxon>Vibrionales</taxon>
        <taxon>Vibrionaceae</taxon>
        <taxon>Vibrio</taxon>
    </lineage>
</organism>
<evidence type="ECO:0000313" key="2">
    <source>
        <dbReference type="Proteomes" id="UP000008152"/>
    </source>
</evidence>
<gene>
    <name evidence="1" type="ordered locus">VIBHAR_06384</name>
</gene>
<name>A7N3M0_VIBC1</name>
<dbReference type="AlphaFoldDB" id="A7N3M0"/>
<evidence type="ECO:0000313" key="1">
    <source>
        <dbReference type="EMBL" id="ABU74275.1"/>
    </source>
</evidence>
<dbReference type="Proteomes" id="UP000008152">
    <property type="component" value="Chromosome II"/>
</dbReference>
<accession>A7N3M0</accession>
<dbReference type="PATRIC" id="fig|338187.36.peg.5238"/>
<dbReference type="KEGG" id="vha:VIBHAR_06384"/>
<dbReference type="EMBL" id="CP000790">
    <property type="protein sequence ID" value="ABU74275.1"/>
    <property type="molecule type" value="Genomic_DNA"/>
</dbReference>
<protein>
    <submittedName>
        <fullName evidence="1">Uncharacterized protein</fullName>
    </submittedName>
</protein>
<reference evidence="1 2" key="1">
    <citation type="submission" date="2007-08" db="EMBL/GenBank/DDBJ databases">
        <authorList>
            <consortium name="The Vibrio harveyi Genome Sequencing Project"/>
            <person name="Bassler B."/>
            <person name="Clifton S.W."/>
            <person name="Fulton L."/>
            <person name="Delehaunty K."/>
            <person name="Fronick C."/>
            <person name="Harrison M."/>
            <person name="Markivic C."/>
            <person name="Fulton R."/>
            <person name="Tin-Wollam A.-M."/>
            <person name="Shah N."/>
            <person name="Pepin K."/>
            <person name="Nash W."/>
            <person name="Thiruvilangam P."/>
            <person name="Bhonagiri V."/>
            <person name="Waters C."/>
            <person name="Tu K.C."/>
            <person name="Irgon J."/>
            <person name="Wilson R.K."/>
        </authorList>
    </citation>
    <scope>NUCLEOTIDE SEQUENCE [LARGE SCALE GENOMIC DNA]</scope>
    <source>
        <strain evidence="2">ATCC BAA-1116 / BB120</strain>
    </source>
</reference>